<keyword evidence="2" id="KW-1185">Reference proteome</keyword>
<organism evidence="1 2">
    <name type="scientific">Colletotrichum melonis</name>
    <dbReference type="NCBI Taxonomy" id="1209925"/>
    <lineage>
        <taxon>Eukaryota</taxon>
        <taxon>Fungi</taxon>
        <taxon>Dikarya</taxon>
        <taxon>Ascomycota</taxon>
        <taxon>Pezizomycotina</taxon>
        <taxon>Sordariomycetes</taxon>
        <taxon>Hypocreomycetidae</taxon>
        <taxon>Glomerellales</taxon>
        <taxon>Glomerellaceae</taxon>
        <taxon>Colletotrichum</taxon>
        <taxon>Colletotrichum acutatum species complex</taxon>
    </lineage>
</organism>
<gene>
    <name evidence="1" type="ORF">CMEL01_03691</name>
</gene>
<accession>A0AAI9XM70</accession>
<protein>
    <submittedName>
        <fullName evidence="1">Uncharacterized protein</fullName>
    </submittedName>
</protein>
<dbReference type="Proteomes" id="UP001239795">
    <property type="component" value="Unassembled WGS sequence"/>
</dbReference>
<evidence type="ECO:0000313" key="2">
    <source>
        <dbReference type="Proteomes" id="UP001239795"/>
    </source>
</evidence>
<name>A0AAI9XM70_9PEZI</name>
<evidence type="ECO:0000313" key="1">
    <source>
        <dbReference type="EMBL" id="KAK1454931.1"/>
    </source>
</evidence>
<dbReference type="EMBL" id="MLGG01000024">
    <property type="protein sequence ID" value="KAK1454931.1"/>
    <property type="molecule type" value="Genomic_DNA"/>
</dbReference>
<comment type="caution">
    <text evidence="1">The sequence shown here is derived from an EMBL/GenBank/DDBJ whole genome shotgun (WGS) entry which is preliminary data.</text>
</comment>
<dbReference type="AlphaFoldDB" id="A0AAI9XM70"/>
<reference evidence="1 2" key="1">
    <citation type="submission" date="2016-10" db="EMBL/GenBank/DDBJ databases">
        <title>The genome sequence of Colletotrichum fioriniae PJ7.</title>
        <authorList>
            <person name="Baroncelli R."/>
        </authorList>
    </citation>
    <scope>NUCLEOTIDE SEQUENCE [LARGE SCALE GENOMIC DNA]</scope>
    <source>
        <strain evidence="1">Col 31</strain>
    </source>
</reference>
<proteinExistence type="predicted"/>
<sequence>MAALCRHMAPLVLSFPFPRTMSSYRLGFTCCTTASVTFGDISKFDRFIPTWTLRRWLFSEQGSESCTYCFSKGAPELCLQAVMHHRGPG</sequence>